<evidence type="ECO:0000313" key="14">
    <source>
        <dbReference type="EMBL" id="CAE0829432.1"/>
    </source>
</evidence>
<dbReference type="NCBIfam" id="TIGR00191">
    <property type="entry name" value="thrB"/>
    <property type="match status" value="1"/>
</dbReference>
<dbReference type="PROSITE" id="PS00627">
    <property type="entry name" value="GHMP_KINASES_ATP"/>
    <property type="match status" value="1"/>
</dbReference>
<gene>
    <name evidence="14" type="ORF">EGYM00163_LOCUS40710</name>
    <name evidence="15" type="ORF">EGYM00163_LOCUS40711</name>
</gene>
<dbReference type="GO" id="GO:0005524">
    <property type="term" value="F:ATP binding"/>
    <property type="evidence" value="ECO:0007669"/>
    <property type="project" value="UniProtKB-KW"/>
</dbReference>
<evidence type="ECO:0000256" key="4">
    <source>
        <dbReference type="ARBA" id="ARBA00017858"/>
    </source>
</evidence>
<evidence type="ECO:0000256" key="5">
    <source>
        <dbReference type="ARBA" id="ARBA00022605"/>
    </source>
</evidence>
<dbReference type="UniPathway" id="UPA00050">
    <property type="reaction ID" value="UER00064"/>
</dbReference>
<reference evidence="14" key="1">
    <citation type="submission" date="2021-01" db="EMBL/GenBank/DDBJ databases">
        <authorList>
            <person name="Corre E."/>
            <person name="Pelletier E."/>
            <person name="Niang G."/>
            <person name="Scheremetjew M."/>
            <person name="Finn R."/>
            <person name="Kale V."/>
            <person name="Holt S."/>
            <person name="Cochrane G."/>
            <person name="Meng A."/>
            <person name="Brown T."/>
            <person name="Cohen L."/>
        </authorList>
    </citation>
    <scope>NUCLEOTIDE SEQUENCE</scope>
    <source>
        <strain evidence="14">CCMP1594</strain>
    </source>
</reference>
<dbReference type="HAMAP" id="MF_00384">
    <property type="entry name" value="Homoser_kinase"/>
    <property type="match status" value="1"/>
</dbReference>
<evidence type="ECO:0000259" key="13">
    <source>
        <dbReference type="Pfam" id="PF08544"/>
    </source>
</evidence>
<evidence type="ECO:0000256" key="10">
    <source>
        <dbReference type="ARBA" id="ARBA00022840"/>
    </source>
</evidence>
<dbReference type="PANTHER" id="PTHR20861">
    <property type="entry name" value="HOMOSERINE/4-DIPHOSPHOCYTIDYL-2-C-METHYL-D-ERYTHRITOL KINASE"/>
    <property type="match status" value="1"/>
</dbReference>
<comment type="similarity">
    <text evidence="2">Belongs to the GHMP kinase family. Homoserine kinase subfamily.</text>
</comment>
<evidence type="ECO:0000256" key="3">
    <source>
        <dbReference type="ARBA" id="ARBA00012078"/>
    </source>
</evidence>
<dbReference type="EMBL" id="HBJA01118316">
    <property type="protein sequence ID" value="CAE0829433.1"/>
    <property type="molecule type" value="Transcribed_RNA"/>
</dbReference>
<keyword evidence="10" id="KW-0067">ATP-binding</keyword>
<dbReference type="PRINTS" id="PR00958">
    <property type="entry name" value="HOMSERKINASE"/>
</dbReference>
<dbReference type="PIRSF" id="PIRSF000676">
    <property type="entry name" value="Homoser_kin"/>
    <property type="match status" value="1"/>
</dbReference>
<dbReference type="InterPro" id="IPR036554">
    <property type="entry name" value="GHMP_kinase_C_sf"/>
</dbReference>
<evidence type="ECO:0000256" key="11">
    <source>
        <dbReference type="ARBA" id="ARBA00049913"/>
    </source>
</evidence>
<dbReference type="InterPro" id="IPR000870">
    <property type="entry name" value="Homoserine_kinase"/>
</dbReference>
<dbReference type="GO" id="GO:0009088">
    <property type="term" value="P:threonine biosynthetic process"/>
    <property type="evidence" value="ECO:0007669"/>
    <property type="project" value="UniProtKB-UniPathway"/>
</dbReference>
<protein>
    <recommendedName>
        <fullName evidence="4">Homoserine kinase</fullName>
        <ecNumber evidence="3">2.7.1.39</ecNumber>
    </recommendedName>
</protein>
<dbReference type="InterPro" id="IPR014721">
    <property type="entry name" value="Ribsml_uS5_D2-typ_fold_subgr"/>
</dbReference>
<organism evidence="14">
    <name type="scientific">Eutreptiella gymnastica</name>
    <dbReference type="NCBI Taxonomy" id="73025"/>
    <lineage>
        <taxon>Eukaryota</taxon>
        <taxon>Discoba</taxon>
        <taxon>Euglenozoa</taxon>
        <taxon>Euglenida</taxon>
        <taxon>Spirocuta</taxon>
        <taxon>Euglenophyceae</taxon>
        <taxon>Eutreptiales</taxon>
        <taxon>Eutreptiaceae</taxon>
        <taxon>Eutreptiella</taxon>
    </lineage>
</organism>
<dbReference type="Gene3D" id="3.30.230.10">
    <property type="match status" value="1"/>
</dbReference>
<dbReference type="InterPro" id="IPR013750">
    <property type="entry name" value="GHMP_kinase_C_dom"/>
</dbReference>
<name>A0A6T2GMA6_9EUGL</name>
<comment type="catalytic activity">
    <reaction evidence="11">
        <text>L-homoserine + ATP = O-phospho-L-homoserine + ADP + H(+)</text>
        <dbReference type="Rhea" id="RHEA:13985"/>
        <dbReference type="ChEBI" id="CHEBI:15378"/>
        <dbReference type="ChEBI" id="CHEBI:30616"/>
        <dbReference type="ChEBI" id="CHEBI:57476"/>
        <dbReference type="ChEBI" id="CHEBI:57590"/>
        <dbReference type="ChEBI" id="CHEBI:456216"/>
        <dbReference type="EC" id="2.7.1.39"/>
    </reaction>
    <physiologicalReaction direction="left-to-right" evidence="11">
        <dbReference type="Rhea" id="RHEA:13986"/>
    </physiologicalReaction>
</comment>
<feature type="domain" description="GHMP kinase C-terminal" evidence="13">
    <location>
        <begin position="240"/>
        <end position="293"/>
    </location>
</feature>
<dbReference type="Pfam" id="PF08544">
    <property type="entry name" value="GHMP_kinases_C"/>
    <property type="match status" value="1"/>
</dbReference>
<comment type="pathway">
    <text evidence="1">Amino-acid biosynthesis; L-threonine biosynthesis; L-threonine from L-aspartate: step 4/5.</text>
</comment>
<evidence type="ECO:0000256" key="8">
    <source>
        <dbReference type="ARBA" id="ARBA00022741"/>
    </source>
</evidence>
<keyword evidence="5" id="KW-0028">Amino-acid biosynthesis</keyword>
<keyword evidence="7" id="KW-0791">Threonine biosynthesis</keyword>
<evidence type="ECO:0000256" key="1">
    <source>
        <dbReference type="ARBA" id="ARBA00005015"/>
    </source>
</evidence>
<dbReference type="EC" id="2.7.1.39" evidence="3"/>
<keyword evidence="8" id="KW-0547">Nucleotide-binding</keyword>
<proteinExistence type="inferred from homology"/>
<dbReference type="Pfam" id="PF00288">
    <property type="entry name" value="GHMP_kinases_N"/>
    <property type="match status" value="1"/>
</dbReference>
<evidence type="ECO:0000256" key="2">
    <source>
        <dbReference type="ARBA" id="ARBA00007370"/>
    </source>
</evidence>
<evidence type="ECO:0000313" key="15">
    <source>
        <dbReference type="EMBL" id="CAE0829433.1"/>
    </source>
</evidence>
<dbReference type="AlphaFoldDB" id="A0A6T2GMA6"/>
<evidence type="ECO:0000256" key="9">
    <source>
        <dbReference type="ARBA" id="ARBA00022777"/>
    </source>
</evidence>
<dbReference type="SUPFAM" id="SSF54211">
    <property type="entry name" value="Ribosomal protein S5 domain 2-like"/>
    <property type="match status" value="1"/>
</dbReference>
<evidence type="ECO:0000256" key="7">
    <source>
        <dbReference type="ARBA" id="ARBA00022697"/>
    </source>
</evidence>
<accession>A0A6T2GMA6</accession>
<keyword evidence="9" id="KW-0418">Kinase</keyword>
<feature type="domain" description="GHMP kinase N-terminal" evidence="12">
    <location>
        <begin position="88"/>
        <end position="173"/>
    </location>
</feature>
<dbReference type="Gene3D" id="3.30.70.890">
    <property type="entry name" value="GHMP kinase, C-terminal domain"/>
    <property type="match status" value="1"/>
</dbReference>
<sequence>MELSGNFRKSSGSFDKDVWKVPHAVGSPRERDSVTVRVPGTSANLGCGFDCIGMALDIWNELTVERAPRFEILIEGEGEAVLPRDESNLVCKGVQVAFDAAGVKVPPLRYIMKNAVPFARGLGSSSAAIVSGIVAGLILCGHELPVEGEEALLQLAAEIEGHPDNVAPAVYGGLQIGCYSERWHTERVRVPHGLQCILFIPDFASETSSARAILPDKYDKKDCVFNLSRTALLVNSFSTGNLDSLRIACEDRMHQPYRSESNPHLYPLIEAAHDAGAHAAFLSGAGPSVMAFASGLKGDVFSQRQLERTDKLVAQAMLEAAASVGVKGRVFITSPTEKGAHVWAATPPFSETSVKQYGGGSWKEL</sequence>
<evidence type="ECO:0000256" key="6">
    <source>
        <dbReference type="ARBA" id="ARBA00022679"/>
    </source>
</evidence>
<dbReference type="InterPro" id="IPR006203">
    <property type="entry name" value="GHMP_knse_ATP-bd_CS"/>
</dbReference>
<dbReference type="InterPro" id="IPR020568">
    <property type="entry name" value="Ribosomal_Su5_D2-typ_SF"/>
</dbReference>
<dbReference type="PANTHER" id="PTHR20861:SF1">
    <property type="entry name" value="HOMOSERINE KINASE"/>
    <property type="match status" value="1"/>
</dbReference>
<dbReference type="EMBL" id="HBJA01118315">
    <property type="protein sequence ID" value="CAE0829432.1"/>
    <property type="molecule type" value="Transcribed_RNA"/>
</dbReference>
<dbReference type="GO" id="GO:0004413">
    <property type="term" value="F:homoserine kinase activity"/>
    <property type="evidence" value="ECO:0007669"/>
    <property type="project" value="UniProtKB-EC"/>
</dbReference>
<dbReference type="InterPro" id="IPR006204">
    <property type="entry name" value="GHMP_kinase_N_dom"/>
</dbReference>
<keyword evidence="6" id="KW-0808">Transferase</keyword>
<evidence type="ECO:0000259" key="12">
    <source>
        <dbReference type="Pfam" id="PF00288"/>
    </source>
</evidence>
<dbReference type="SUPFAM" id="SSF55060">
    <property type="entry name" value="GHMP Kinase, C-terminal domain"/>
    <property type="match status" value="1"/>
</dbReference>